<keyword evidence="5" id="KW-0274">FAD</keyword>
<evidence type="ECO:0000256" key="11">
    <source>
        <dbReference type="ARBA" id="ARBA00060924"/>
    </source>
</evidence>
<organism evidence="14 15">
    <name type="scientific">Rheinheimera mesophila</name>
    <dbReference type="NCBI Taxonomy" id="1547515"/>
    <lineage>
        <taxon>Bacteria</taxon>
        <taxon>Pseudomonadati</taxon>
        <taxon>Pseudomonadota</taxon>
        <taxon>Gammaproteobacteria</taxon>
        <taxon>Chromatiales</taxon>
        <taxon>Chromatiaceae</taxon>
        <taxon>Rheinheimera</taxon>
    </lineage>
</organism>
<evidence type="ECO:0000256" key="9">
    <source>
        <dbReference type="ARBA" id="ARBA00039003"/>
    </source>
</evidence>
<dbReference type="GO" id="GO:0051990">
    <property type="term" value="F:(R)-2-hydroxyglutarate dehydrogenase activity"/>
    <property type="evidence" value="ECO:0007669"/>
    <property type="project" value="UniProtKB-EC"/>
</dbReference>
<dbReference type="FunFam" id="3.30.70.2740:FF:000003">
    <property type="entry name" value="Oxidoreductase, FAD-binding, putative"/>
    <property type="match status" value="1"/>
</dbReference>
<dbReference type="InterPro" id="IPR017900">
    <property type="entry name" value="4Fe4S_Fe_S_CS"/>
</dbReference>
<dbReference type="AlphaFoldDB" id="A0A3P3QNU5"/>
<proteinExistence type="inferred from homology"/>
<dbReference type="GO" id="GO:0071949">
    <property type="term" value="F:FAD binding"/>
    <property type="evidence" value="ECO:0007669"/>
    <property type="project" value="InterPro"/>
</dbReference>
<dbReference type="GO" id="GO:0051539">
    <property type="term" value="F:4 iron, 4 sulfur cluster binding"/>
    <property type="evidence" value="ECO:0007669"/>
    <property type="project" value="UniProtKB-KW"/>
</dbReference>
<dbReference type="GO" id="GO:1903457">
    <property type="term" value="P:lactate catabolic process"/>
    <property type="evidence" value="ECO:0007669"/>
    <property type="project" value="TreeGrafter"/>
</dbReference>
<dbReference type="PANTHER" id="PTHR11748">
    <property type="entry name" value="D-LACTATE DEHYDROGENASE"/>
    <property type="match status" value="1"/>
</dbReference>
<dbReference type="InterPro" id="IPR036318">
    <property type="entry name" value="FAD-bd_PCMH-like_sf"/>
</dbReference>
<dbReference type="InterPro" id="IPR016164">
    <property type="entry name" value="FAD-linked_Oxase-like_C"/>
</dbReference>
<dbReference type="SUPFAM" id="SSF56176">
    <property type="entry name" value="FAD-binding/transporter-associated domain-like"/>
    <property type="match status" value="1"/>
</dbReference>
<accession>A0A3P3QNU5</accession>
<dbReference type="InterPro" id="IPR006094">
    <property type="entry name" value="Oxid_FAD_bind_N"/>
</dbReference>
<evidence type="ECO:0000256" key="3">
    <source>
        <dbReference type="ARBA" id="ARBA00022630"/>
    </source>
</evidence>
<dbReference type="GO" id="GO:0004458">
    <property type="term" value="F:D-lactate dehydrogenase (cytochrome) activity"/>
    <property type="evidence" value="ECO:0007669"/>
    <property type="project" value="TreeGrafter"/>
</dbReference>
<keyword evidence="15" id="KW-1185">Reference proteome</keyword>
<dbReference type="Gene3D" id="3.30.70.2740">
    <property type="match status" value="1"/>
</dbReference>
<dbReference type="PROSITE" id="PS00198">
    <property type="entry name" value="4FE4S_FER_1"/>
    <property type="match status" value="1"/>
</dbReference>
<dbReference type="GO" id="GO:0008720">
    <property type="term" value="F:D-lactate dehydrogenase (NAD+) activity"/>
    <property type="evidence" value="ECO:0007669"/>
    <property type="project" value="TreeGrafter"/>
</dbReference>
<dbReference type="RefSeq" id="WP_046521053.1">
    <property type="nucleotide sequence ID" value="NZ_LAVS01000090.1"/>
</dbReference>
<name>A0A3P3QNU5_9GAMM</name>
<evidence type="ECO:0000256" key="10">
    <source>
        <dbReference type="ARBA" id="ARBA00051291"/>
    </source>
</evidence>
<evidence type="ECO:0000256" key="7">
    <source>
        <dbReference type="ARBA" id="ARBA00023004"/>
    </source>
</evidence>
<keyword evidence="4" id="KW-0479">Metal-binding</keyword>
<dbReference type="OrthoDB" id="9811557at2"/>
<evidence type="ECO:0000256" key="12">
    <source>
        <dbReference type="ARBA" id="ARBA00067680"/>
    </source>
</evidence>
<comment type="similarity">
    <text evidence="11">In the N-terminal section; belongs to the FAD-binding oxidoreductase/transferase type 4 family.</text>
</comment>
<evidence type="ECO:0000256" key="1">
    <source>
        <dbReference type="ARBA" id="ARBA00001974"/>
    </source>
</evidence>
<evidence type="ECO:0000256" key="5">
    <source>
        <dbReference type="ARBA" id="ARBA00022827"/>
    </source>
</evidence>
<evidence type="ECO:0000313" key="14">
    <source>
        <dbReference type="EMBL" id="RRJ22675.1"/>
    </source>
</evidence>
<dbReference type="EMBL" id="RRCF01000001">
    <property type="protein sequence ID" value="RRJ22675.1"/>
    <property type="molecule type" value="Genomic_DNA"/>
</dbReference>
<keyword evidence="8" id="KW-0411">Iron-sulfur</keyword>
<dbReference type="Proteomes" id="UP000276260">
    <property type="component" value="Unassembled WGS sequence"/>
</dbReference>
<dbReference type="EC" id="1.1.99.39" evidence="9"/>
<evidence type="ECO:0000256" key="2">
    <source>
        <dbReference type="ARBA" id="ARBA00022485"/>
    </source>
</evidence>
<evidence type="ECO:0000256" key="6">
    <source>
        <dbReference type="ARBA" id="ARBA00023002"/>
    </source>
</evidence>
<comment type="catalytic activity">
    <reaction evidence="10">
        <text>(R)-2-hydroxyglutarate + A = 2-oxoglutarate + AH2</text>
        <dbReference type="Rhea" id="RHEA:38295"/>
        <dbReference type="ChEBI" id="CHEBI:13193"/>
        <dbReference type="ChEBI" id="CHEBI:15801"/>
        <dbReference type="ChEBI" id="CHEBI:16810"/>
        <dbReference type="ChEBI" id="CHEBI:17499"/>
        <dbReference type="EC" id="1.1.99.39"/>
    </reaction>
    <physiologicalReaction direction="left-to-right" evidence="10">
        <dbReference type="Rhea" id="RHEA:38296"/>
    </physiologicalReaction>
</comment>
<feature type="domain" description="FAD-binding PCMH-type" evidence="13">
    <location>
        <begin position="48"/>
        <end position="281"/>
    </location>
</feature>
<comment type="caution">
    <text evidence="14">The sequence shown here is derived from an EMBL/GenBank/DDBJ whole genome shotgun (WGS) entry which is preliminary data.</text>
</comment>
<dbReference type="GO" id="GO:0046872">
    <property type="term" value="F:metal ion binding"/>
    <property type="evidence" value="ECO:0007669"/>
    <property type="project" value="UniProtKB-KW"/>
</dbReference>
<evidence type="ECO:0000256" key="8">
    <source>
        <dbReference type="ARBA" id="ARBA00023014"/>
    </source>
</evidence>
<dbReference type="SUPFAM" id="SSF55103">
    <property type="entry name" value="FAD-linked oxidases, C-terminal domain"/>
    <property type="match status" value="1"/>
</dbReference>
<evidence type="ECO:0000259" key="13">
    <source>
        <dbReference type="PROSITE" id="PS51387"/>
    </source>
</evidence>
<dbReference type="Pfam" id="PF02913">
    <property type="entry name" value="FAD-oxidase_C"/>
    <property type="match status" value="1"/>
</dbReference>
<keyword evidence="2" id="KW-0004">4Fe-4S</keyword>
<sequence length="1012" mass="112079">MIPKLTATETLNPVVQAYVTALTAAGFAGDIEVSYASRLAVATDNSVYQQLPAAVLLPKSAADVQLICSLAQTSSFSGIKFTPRGGGTGTNGQALTSAVVVDLSRHMREILEINVEERWVRVQAGVIKDQLNAFLKPYGFFFSPDLSTSNRATIGGMINTDASGQGSLVYGKTSDHVLSLDTVLMDGTVLHTHAMPTAQAEQIAERQDSIGRVYRQVLSSCRDFRADILNTFPRLNRFLTGYDLEHVFNEDLTQFDLSRVITGSEGSLGFVTEAKLNITPIARYKCLVNVKYDSFESALRNAPFLVAAQATSVETVDSKVLDLARNDIIWHQVRDFIQDVPGKTMLGLNMVEYNAEDEADMAHKVQQLEERLQQAVAKGESGIIGYQLTYDNNAITQIYAMRKKAVGLLGNAKGSKKPIPFTEDTAVPPENLADFIMEFRALLDSHGLAYGMFGHVDAGVLHVRPALDMCDPEQEKQLRVISDQVVKLTAKYGGLMWGEHGKGYRSEYGPEFFGEALFTELRKIKTAFDPFNRVNPGKICTPIDSSEQLVSVDGVKRGFYDRQIPVVVKQSFDSSLNCNGNGLCFNYEENSPMCPSSKVTKDRRHSPKGRAGLMREWLRLMSNQGVDVLAQEQQILTKSQTLSGIVAKIKNSWQKKQGQYDFSHEVMEAMEGCLACKACAGQCPIKVDVPSFRARFIQLYHSRYLRPAKDYLVGNIERSAPWLARMPKLVNFFLKQNWMAGLLKNTVGYVDTPQLSVPSLKQRVGGNYSFDLTALQALPEAEKQKLVLLVQDPFTSFYEADLVADALQLIEKLGFRPVLLPFLPNGKPQHVKGFLRDFAKTAKTASDFLNQVAALGAPLVGLDASLVLVYRDEYVKTLGAERGDYQVALFHEWLVQQDLPAIQTKQSFSLLAHCTEKTALPATENQWQQIYARAGLDLKALSVGCCGMAGTYGHEAQNFDNSKALYDMSWQQPVQRVGADQVLVTGFSCRSQVKRFEGVKPKHPLQQLLELL</sequence>
<dbReference type="SUPFAM" id="SSF46548">
    <property type="entry name" value="alpha-helical ferredoxin"/>
    <property type="match status" value="1"/>
</dbReference>
<keyword evidence="3" id="KW-0285">Flavoprotein</keyword>
<keyword evidence="7" id="KW-0408">Iron</keyword>
<dbReference type="Gene3D" id="3.30.465.10">
    <property type="match status" value="1"/>
</dbReference>
<dbReference type="InterPro" id="IPR016166">
    <property type="entry name" value="FAD-bd_PCMH"/>
</dbReference>
<dbReference type="InterPro" id="IPR004113">
    <property type="entry name" value="FAD-bd_oxidored_4_C"/>
</dbReference>
<dbReference type="PROSITE" id="PS51387">
    <property type="entry name" value="FAD_PCMH"/>
    <property type="match status" value="1"/>
</dbReference>
<dbReference type="InterPro" id="IPR016169">
    <property type="entry name" value="FAD-bd_PCMH_sub2"/>
</dbReference>
<evidence type="ECO:0000256" key="4">
    <source>
        <dbReference type="ARBA" id="ARBA00022723"/>
    </source>
</evidence>
<dbReference type="PANTHER" id="PTHR11748:SF119">
    <property type="entry name" value="D-2-HYDROXYGLUTARATE DEHYDROGENASE"/>
    <property type="match status" value="1"/>
</dbReference>
<keyword evidence="6" id="KW-0560">Oxidoreductase</keyword>
<dbReference type="Pfam" id="PF01565">
    <property type="entry name" value="FAD_binding_4"/>
    <property type="match status" value="1"/>
</dbReference>
<comment type="cofactor">
    <cofactor evidence="1">
        <name>FAD</name>
        <dbReference type="ChEBI" id="CHEBI:57692"/>
    </cofactor>
</comment>
<protein>
    <recommendedName>
        <fullName evidence="12">D-2-hydroxyglutarate dehydrogenase</fullName>
        <ecNumber evidence="9">1.1.99.39</ecNumber>
    </recommendedName>
</protein>
<gene>
    <name evidence="14" type="ORF">EIK76_00895</name>
</gene>
<evidence type="ECO:0000313" key="15">
    <source>
        <dbReference type="Proteomes" id="UP000276260"/>
    </source>
</evidence>
<reference evidence="14 15" key="1">
    <citation type="submission" date="2018-11" db="EMBL/GenBank/DDBJ databases">
        <title>Draft genome analysis of Rheinheimera mesophila isolated from an industrial waste site.</title>
        <authorList>
            <person name="Yu Q."/>
            <person name="Qi Y."/>
            <person name="Zhang H."/>
            <person name="Lu Y."/>
            <person name="Pu J."/>
        </authorList>
    </citation>
    <scope>NUCLEOTIDE SEQUENCE [LARGE SCALE GENOMIC DNA]</scope>
    <source>
        <strain evidence="14 15">IITR13</strain>
    </source>
</reference>